<accession>A0AAD3DL44</accession>
<dbReference type="Gene3D" id="2.130.10.10">
    <property type="entry name" value="YVTN repeat-like/Quinoprotein amine dehydrogenase"/>
    <property type="match status" value="3"/>
</dbReference>
<evidence type="ECO:0008006" key="3">
    <source>
        <dbReference type="Google" id="ProtNLM"/>
    </source>
</evidence>
<reference evidence="1 2" key="1">
    <citation type="journal article" date="2021" name="Sci. Rep.">
        <title>Genome sequencing of the multicellular alga Astrephomene provides insights into convergent evolution of germ-soma differentiation.</title>
        <authorList>
            <person name="Yamashita S."/>
            <person name="Yamamoto K."/>
            <person name="Matsuzaki R."/>
            <person name="Suzuki S."/>
            <person name="Yamaguchi H."/>
            <person name="Hirooka S."/>
            <person name="Minakuchi Y."/>
            <person name="Miyagishima S."/>
            <person name="Kawachi M."/>
            <person name="Toyoda A."/>
            <person name="Nozaki H."/>
        </authorList>
    </citation>
    <scope>NUCLEOTIDE SEQUENCE [LARGE SCALE GENOMIC DNA]</scope>
    <source>
        <strain evidence="1 2">NIES-4017</strain>
    </source>
</reference>
<dbReference type="InterPro" id="IPR001680">
    <property type="entry name" value="WD40_rpt"/>
</dbReference>
<dbReference type="InterPro" id="IPR052778">
    <property type="entry name" value="Centrosome-WD_assoc"/>
</dbReference>
<dbReference type="InterPro" id="IPR036322">
    <property type="entry name" value="WD40_repeat_dom_sf"/>
</dbReference>
<dbReference type="AlphaFoldDB" id="A0AAD3DL44"/>
<evidence type="ECO:0000313" key="2">
    <source>
        <dbReference type="Proteomes" id="UP001054857"/>
    </source>
</evidence>
<gene>
    <name evidence="1" type="ORF">Agub_g4986</name>
</gene>
<dbReference type="SUPFAM" id="SSF50978">
    <property type="entry name" value="WD40 repeat-like"/>
    <property type="match status" value="1"/>
</dbReference>
<name>A0AAD3DL44_9CHLO</name>
<dbReference type="Proteomes" id="UP001054857">
    <property type="component" value="Unassembled WGS sequence"/>
</dbReference>
<dbReference type="PANTHER" id="PTHR16220:SF0">
    <property type="entry name" value="WD REPEAT-CONTAINING PROTEIN WRAP73"/>
    <property type="match status" value="1"/>
</dbReference>
<evidence type="ECO:0000313" key="1">
    <source>
        <dbReference type="EMBL" id="GFR43859.1"/>
    </source>
</evidence>
<comment type="caution">
    <text evidence="1">The sequence shown here is derived from an EMBL/GenBank/DDBJ whole genome shotgun (WGS) entry which is preliminary data.</text>
</comment>
<keyword evidence="2" id="KW-1185">Reference proteome</keyword>
<dbReference type="PANTHER" id="PTHR16220">
    <property type="entry name" value="WD REPEAT PROTEIN 8-RELATED"/>
    <property type="match status" value="1"/>
</dbReference>
<dbReference type="SMART" id="SM00320">
    <property type="entry name" value="WD40"/>
    <property type="match status" value="4"/>
</dbReference>
<dbReference type="GO" id="GO:1990811">
    <property type="term" value="C:MWP complex"/>
    <property type="evidence" value="ECO:0007669"/>
    <property type="project" value="TreeGrafter"/>
</dbReference>
<sequence>MDFSESYRCSGPPPKFSPDGRFVATVVEYRLIIREVESLRVVQLYSCLDRIDSIEWSSNSLYVMCALFTRGILQVWSVESSEWSCKIDEGPAGLQAARWAPDGACVLAVAAHCVRAAVWSLRERSCTYLRGPKHADRGIAFSEGGQHLAVLERSELKDWVAVYDTHSWALAARFQVDTADAADLAWSPEGGLLAVWDSCLTYKVVLVNASTGAVVGSYSAYSHDALGIKCCSWSPRGELLAVGSFDRTARLLNHVTWQPLLQAEHPQQLAAPAGVVVYREEPDEAPASAPRPPDPSARSKYVIAPLPAPVPFIKPPLDAPAPVKMGVGRCLWSGDGRYLATVEDSTAPGVWVWDVGAMELGALLLHLAPVTDLAWGPRGATLAIVAGGSKVHLWTPAGASIVHIPLPNFQAYGCSWNHTATTLLLRGPDSFCCAYLTA</sequence>
<proteinExistence type="predicted"/>
<dbReference type="EMBL" id="BMAR01000006">
    <property type="protein sequence ID" value="GFR43859.1"/>
    <property type="molecule type" value="Genomic_DNA"/>
</dbReference>
<organism evidence="1 2">
    <name type="scientific">Astrephomene gubernaculifera</name>
    <dbReference type="NCBI Taxonomy" id="47775"/>
    <lineage>
        <taxon>Eukaryota</taxon>
        <taxon>Viridiplantae</taxon>
        <taxon>Chlorophyta</taxon>
        <taxon>core chlorophytes</taxon>
        <taxon>Chlorophyceae</taxon>
        <taxon>CS clade</taxon>
        <taxon>Chlamydomonadales</taxon>
        <taxon>Astrephomenaceae</taxon>
        <taxon>Astrephomene</taxon>
    </lineage>
</organism>
<protein>
    <recommendedName>
        <fullName evidence="3">WD repeat-containing protein WRAP73</fullName>
    </recommendedName>
</protein>
<dbReference type="GO" id="GO:0005815">
    <property type="term" value="C:microtubule organizing center"/>
    <property type="evidence" value="ECO:0007669"/>
    <property type="project" value="TreeGrafter"/>
</dbReference>
<dbReference type="InterPro" id="IPR015943">
    <property type="entry name" value="WD40/YVTN_repeat-like_dom_sf"/>
</dbReference>
<dbReference type="Pfam" id="PF00400">
    <property type="entry name" value="WD40"/>
    <property type="match status" value="1"/>
</dbReference>